<feature type="coiled-coil region" evidence="1">
    <location>
        <begin position="91"/>
        <end position="121"/>
    </location>
</feature>
<name>A0A1F5VEX9_9BACT</name>
<dbReference type="AlphaFoldDB" id="A0A1F5VEX9"/>
<evidence type="ECO:0000313" key="2">
    <source>
        <dbReference type="EMBL" id="OGF62007.1"/>
    </source>
</evidence>
<dbReference type="EMBL" id="MFHD01000023">
    <property type="protein sequence ID" value="OGF62007.1"/>
    <property type="molecule type" value="Genomic_DNA"/>
</dbReference>
<evidence type="ECO:0000313" key="3">
    <source>
        <dbReference type="Proteomes" id="UP000179251"/>
    </source>
</evidence>
<protein>
    <submittedName>
        <fullName evidence="2">Uncharacterized protein</fullName>
    </submittedName>
</protein>
<comment type="caution">
    <text evidence="2">The sequence shown here is derived from an EMBL/GenBank/DDBJ whole genome shotgun (WGS) entry which is preliminary data.</text>
</comment>
<reference evidence="2 3" key="1">
    <citation type="journal article" date="2016" name="Nat. Commun.">
        <title>Thousands of microbial genomes shed light on interconnected biogeochemical processes in an aquifer system.</title>
        <authorList>
            <person name="Anantharaman K."/>
            <person name="Brown C.T."/>
            <person name="Hug L.A."/>
            <person name="Sharon I."/>
            <person name="Castelle C.J."/>
            <person name="Probst A.J."/>
            <person name="Thomas B.C."/>
            <person name="Singh A."/>
            <person name="Wilkins M.J."/>
            <person name="Karaoz U."/>
            <person name="Brodie E.L."/>
            <person name="Williams K.H."/>
            <person name="Hubbard S.S."/>
            <person name="Banfield J.F."/>
        </authorList>
    </citation>
    <scope>NUCLEOTIDE SEQUENCE [LARGE SCALE GENOMIC DNA]</scope>
</reference>
<gene>
    <name evidence="2" type="ORF">A2834_01625</name>
</gene>
<dbReference type="Proteomes" id="UP000179251">
    <property type="component" value="Unassembled WGS sequence"/>
</dbReference>
<evidence type="ECO:0000256" key="1">
    <source>
        <dbReference type="SAM" id="Coils"/>
    </source>
</evidence>
<accession>A0A1F5VEX9</accession>
<organism evidence="2 3">
    <name type="scientific">Candidatus Giovannonibacteria bacterium RIFCSPHIGHO2_01_FULL_45_23</name>
    <dbReference type="NCBI Taxonomy" id="1798325"/>
    <lineage>
        <taxon>Bacteria</taxon>
        <taxon>Candidatus Giovannoniibacteriota</taxon>
    </lineage>
</organism>
<proteinExistence type="predicted"/>
<sequence>MIYAHIYNDCGKFKLCYRKWTRFHDVEEEKELAPNIVATIEEPTGDELLLLKKIYDYVAAEGIIIESLPSAKSIRNRCLTRLASLPDSDKVEMLETSVRNLAALLEKLRREADEMKNVNAHIPHLLSELEKTGYMLEQLSAVVSIMEDELGCEHLDAARRIQFERKAQSYH</sequence>
<keyword evidence="1" id="KW-0175">Coiled coil</keyword>
<dbReference type="STRING" id="1798325.A2834_01625"/>